<proteinExistence type="predicted"/>
<dbReference type="EMBL" id="LNFO01002082">
    <property type="protein sequence ID" value="KUF87171.1"/>
    <property type="molecule type" value="Genomic_DNA"/>
</dbReference>
<organism evidence="1 2">
    <name type="scientific">Phytophthora nicotianae</name>
    <name type="common">Potato buckeye rot agent</name>
    <name type="synonym">Phytophthora parasitica</name>
    <dbReference type="NCBI Taxonomy" id="4792"/>
    <lineage>
        <taxon>Eukaryota</taxon>
        <taxon>Sar</taxon>
        <taxon>Stramenopiles</taxon>
        <taxon>Oomycota</taxon>
        <taxon>Peronosporomycetes</taxon>
        <taxon>Peronosporales</taxon>
        <taxon>Peronosporaceae</taxon>
        <taxon>Phytophthora</taxon>
    </lineage>
</organism>
<gene>
    <name evidence="1" type="ORF">AM587_10011231</name>
</gene>
<dbReference type="AlphaFoldDB" id="A0A0W8CSP8"/>
<protein>
    <submittedName>
        <fullName evidence="1">Uncharacterized protein</fullName>
    </submittedName>
</protein>
<sequence>MSFNMSKNMEEANLLAVQQRVCASIVELDINLHRISQLYSFGKHLTTKPRKHRTTTTNCSAMNVIHNFQKKGFVVMYRVVPDDVTDHLRSLARDNKNLWIHETWNDVLTDDNRVRALVPDNTAQALSEDLQRFYLTFFPDSKVAEWQFLKTVAGASNQLARRRFSLDPVGDECVKPISVPGSLYIATEDNTYIYGYGWNHNVAMVSDRQHITLNKGDLILMRGHFIYARAESRSNNVCVHASVDSALYERPLYQPPEFVTLVDDTRWIEEHFCFVWNCPFRGTGQHSLRRHLNRYHKMVFRNVRMPHSY</sequence>
<name>A0A0W8CSP8_PHYNI</name>
<evidence type="ECO:0000313" key="1">
    <source>
        <dbReference type="EMBL" id="KUF87171.1"/>
    </source>
</evidence>
<dbReference type="OrthoDB" id="127841at2759"/>
<accession>A0A0W8CSP8</accession>
<reference evidence="1 2" key="1">
    <citation type="submission" date="2015-11" db="EMBL/GenBank/DDBJ databases">
        <title>Genomes and virulence difference between two physiological races of Phytophthora nicotianae.</title>
        <authorList>
            <person name="Liu H."/>
            <person name="Ma X."/>
            <person name="Yu H."/>
            <person name="Fang D."/>
            <person name="Li Y."/>
            <person name="Wang X."/>
            <person name="Wang W."/>
            <person name="Dong Y."/>
            <person name="Xiao B."/>
        </authorList>
    </citation>
    <scope>NUCLEOTIDE SEQUENCE [LARGE SCALE GENOMIC DNA]</scope>
    <source>
        <strain evidence="2">race 0</strain>
    </source>
</reference>
<comment type="caution">
    <text evidence="1">The sequence shown here is derived from an EMBL/GenBank/DDBJ whole genome shotgun (WGS) entry which is preliminary data.</text>
</comment>
<dbReference type="Proteomes" id="UP000052943">
    <property type="component" value="Unassembled WGS sequence"/>
</dbReference>
<evidence type="ECO:0000313" key="2">
    <source>
        <dbReference type="Proteomes" id="UP000052943"/>
    </source>
</evidence>